<protein>
    <recommendedName>
        <fullName evidence="2">DUF5658 domain-containing protein</fullName>
    </recommendedName>
</protein>
<accession>A0A0F9G3M1</accession>
<reference evidence="3" key="1">
    <citation type="journal article" date="2015" name="Nature">
        <title>Complex archaea that bridge the gap between prokaryotes and eukaryotes.</title>
        <authorList>
            <person name="Spang A."/>
            <person name="Saw J.H."/>
            <person name="Jorgensen S.L."/>
            <person name="Zaremba-Niedzwiedzka K."/>
            <person name="Martijn J."/>
            <person name="Lind A.E."/>
            <person name="van Eijk R."/>
            <person name="Schleper C."/>
            <person name="Guy L."/>
            <person name="Ettema T.J."/>
        </authorList>
    </citation>
    <scope>NUCLEOTIDE SEQUENCE</scope>
</reference>
<proteinExistence type="predicted"/>
<dbReference type="InterPro" id="IPR043717">
    <property type="entry name" value="DUF5658"/>
</dbReference>
<dbReference type="EMBL" id="LAZR01019227">
    <property type="protein sequence ID" value="KKL93299.1"/>
    <property type="molecule type" value="Genomic_DNA"/>
</dbReference>
<keyword evidence="1" id="KW-0812">Transmembrane</keyword>
<name>A0A0F9G3M1_9ZZZZ</name>
<evidence type="ECO:0000259" key="2">
    <source>
        <dbReference type="Pfam" id="PF18902"/>
    </source>
</evidence>
<gene>
    <name evidence="3" type="ORF">LCGC14_1876140</name>
</gene>
<dbReference type="AlphaFoldDB" id="A0A0F9G3M1"/>
<feature type="transmembrane region" description="Helical" evidence="1">
    <location>
        <begin position="79"/>
        <end position="98"/>
    </location>
</feature>
<keyword evidence="1" id="KW-0472">Membrane</keyword>
<sequence length="104" mass="11822">MSNRTLFWILVALNAFDVLLTALVLDLGGTEANPYVSYFINHIGYTGMLLTKVPPIVIFGVIIYKFWNDLTWKWQKGTRLALIGMNLALFGIVAYSLINYLTYL</sequence>
<keyword evidence="1" id="KW-1133">Transmembrane helix</keyword>
<feature type="transmembrane region" description="Helical" evidence="1">
    <location>
        <begin position="7"/>
        <end position="25"/>
    </location>
</feature>
<feature type="domain" description="DUF5658" evidence="2">
    <location>
        <begin position="8"/>
        <end position="97"/>
    </location>
</feature>
<dbReference type="Pfam" id="PF18902">
    <property type="entry name" value="DUF5658"/>
    <property type="match status" value="1"/>
</dbReference>
<feature type="transmembrane region" description="Helical" evidence="1">
    <location>
        <begin position="45"/>
        <end position="67"/>
    </location>
</feature>
<organism evidence="3">
    <name type="scientific">marine sediment metagenome</name>
    <dbReference type="NCBI Taxonomy" id="412755"/>
    <lineage>
        <taxon>unclassified sequences</taxon>
        <taxon>metagenomes</taxon>
        <taxon>ecological metagenomes</taxon>
    </lineage>
</organism>
<evidence type="ECO:0000313" key="3">
    <source>
        <dbReference type="EMBL" id="KKL93299.1"/>
    </source>
</evidence>
<evidence type="ECO:0000256" key="1">
    <source>
        <dbReference type="SAM" id="Phobius"/>
    </source>
</evidence>
<comment type="caution">
    <text evidence="3">The sequence shown here is derived from an EMBL/GenBank/DDBJ whole genome shotgun (WGS) entry which is preliminary data.</text>
</comment>